<dbReference type="AlphaFoldDB" id="A0A8C9TZ46"/>
<reference evidence="9" key="3">
    <citation type="submission" date="2025-09" db="UniProtKB">
        <authorList>
            <consortium name="Ensembl"/>
        </authorList>
    </citation>
    <scope>IDENTIFICATION</scope>
</reference>
<dbReference type="PROSITE" id="PS50304">
    <property type="entry name" value="TUDOR"/>
    <property type="match status" value="1"/>
</dbReference>
<feature type="domain" description="OTU" evidence="8">
    <location>
        <begin position="21"/>
        <end position="142"/>
    </location>
</feature>
<feature type="region of interest" description="Disordered" evidence="6">
    <location>
        <begin position="539"/>
        <end position="568"/>
    </location>
</feature>
<dbReference type="EC" id="3.4.19.12" evidence="2"/>
<dbReference type="Gene3D" id="3.90.70.80">
    <property type="match status" value="1"/>
</dbReference>
<dbReference type="Ensembl" id="ENSSFOT00015072439.1">
    <property type="protein sequence ID" value="ENSSFOP00015060098.1"/>
    <property type="gene ID" value="ENSSFOG00015020262.2"/>
</dbReference>
<keyword evidence="4" id="KW-0833">Ubl conjugation pathway</keyword>
<evidence type="ECO:0000256" key="2">
    <source>
        <dbReference type="ARBA" id="ARBA00012759"/>
    </source>
</evidence>
<feature type="region of interest" description="Disordered" evidence="6">
    <location>
        <begin position="759"/>
        <end position="786"/>
    </location>
</feature>
<name>A0A8C9TZ46_SCLFO</name>
<evidence type="ECO:0000259" key="8">
    <source>
        <dbReference type="PROSITE" id="PS50802"/>
    </source>
</evidence>
<feature type="region of interest" description="Disordered" evidence="6">
    <location>
        <begin position="193"/>
        <end position="229"/>
    </location>
</feature>
<comment type="catalytic activity">
    <reaction evidence="1">
        <text>Thiol-dependent hydrolysis of ester, thioester, amide, peptide and isopeptide bonds formed by the C-terminal Gly of ubiquitin (a 76-residue protein attached to proteins as an intracellular targeting signal).</text>
        <dbReference type="EC" id="3.4.19.12"/>
    </reaction>
</comment>
<dbReference type="SUPFAM" id="SSF63748">
    <property type="entry name" value="Tudor/PWWP/MBT"/>
    <property type="match status" value="1"/>
</dbReference>
<dbReference type="PROSITE" id="PS50802">
    <property type="entry name" value="OTU"/>
    <property type="match status" value="1"/>
</dbReference>
<dbReference type="GeneID" id="108934130"/>
<feature type="region of interest" description="Disordered" evidence="6">
    <location>
        <begin position="643"/>
        <end position="683"/>
    </location>
</feature>
<evidence type="ECO:0000256" key="1">
    <source>
        <dbReference type="ARBA" id="ARBA00000707"/>
    </source>
</evidence>
<reference evidence="9 10" key="1">
    <citation type="submission" date="2019-04" db="EMBL/GenBank/DDBJ databases">
        <authorList>
            <consortium name="Wellcome Sanger Institute Data Sharing"/>
        </authorList>
    </citation>
    <scope>NUCLEOTIDE SEQUENCE [LARGE SCALE GENOMIC DNA]</scope>
</reference>
<dbReference type="GO" id="GO:0004843">
    <property type="term" value="F:cysteine-type deubiquitinase activity"/>
    <property type="evidence" value="ECO:0007669"/>
    <property type="project" value="UniProtKB-EC"/>
</dbReference>
<evidence type="ECO:0000259" key="7">
    <source>
        <dbReference type="PROSITE" id="PS50304"/>
    </source>
</evidence>
<dbReference type="InterPro" id="IPR050704">
    <property type="entry name" value="Peptidase_C85-like"/>
</dbReference>
<keyword evidence="5" id="KW-0788">Thiol protease</keyword>
<dbReference type="InterPro" id="IPR002999">
    <property type="entry name" value="Tudor"/>
</dbReference>
<gene>
    <name evidence="9" type="primary">alg13</name>
</gene>
<feature type="compositionally biased region" description="Basic and acidic residues" evidence="6">
    <location>
        <begin position="217"/>
        <end position="229"/>
    </location>
</feature>
<sequence length="886" mass="98488">MQKALKKYFSSMDEYLGTIGLYRKMTARDASCLFRAVSEQLYRSQRFHHKVRQDCVTFMRANRCNFEPFVEGSFEKYLERLEDPTETAGQVEIKALSLLYRRVFVIYRYPGKQPTEIAEERYPEKILLCCSNNGHYDIVYPRTFPVVAALCQALVYELLYCRVMGVEEGEVHSALESFRCGGRRYRNSASMCSEDAGYDTPDDRSQREDWEPNTLNRSEDKTKLAEEPKVPDGPAKLSFPYKVLKSLDPELYRNVEFDVWHDGRKELQKTDYMVFAGRHYYLGDKCQVRLEPKGKYYNAFIQEVGTHSSAVTVFIEELGEKHLVSLTNLKPVNPVPAWNVSSGRKGASFSRSGQYQAELDSERGKRRFFKKARGKEMLLAVSYSRSQPGLPPRLQPSPAGVASGRSAAAHGHPAPGLPYDHYRSHPAPRPPRGYGAARHHLMGPDVAYCSNPGKRCYQSYDNYSYRSRSCSRSRRQMHSVNKECQFSFVPEASEDPPDMEGTITFYEIQEGDEPTFPPLPGQAVPNPMVPAPTTFWVQRGHSPIPAAGKQAMTSSEEDPDERSNSGEYSEEYIYTPAEPSYQSPSVYTAAESTANLTIQEGASRSGSPPEGVATYSYSQQVVVKSAVISSSPVVNAAPAAIFTSNSSSSSSSGSSQNPPASLPPSSLAQPALQPPHSMGKPAFSVPYPPTPPWFINEMGETVSMAPPPPYSYDPNGNDLPQDCKVLQYYFNLGVQWYQQTYWQPMAQVQQVYQHPGAEQSFQQYPGSSPAADPSVPQPYPETGRAAPDGPVDVVANGTPLPLDTPPSAAAPATVFYPLVQEQCGQPPLHTYEPYVPVLPATYHYLTPWTPSPAQPRLHASFCPTSSHPIGYVTAPAHHGHFVPPSV</sequence>
<evidence type="ECO:0000256" key="3">
    <source>
        <dbReference type="ARBA" id="ARBA00022670"/>
    </source>
</evidence>
<dbReference type="Pfam" id="PF02338">
    <property type="entry name" value="OTU"/>
    <property type="match status" value="1"/>
</dbReference>
<dbReference type="PANTHER" id="PTHR12419">
    <property type="entry name" value="OTU DOMAIN CONTAINING PROTEIN"/>
    <property type="match status" value="1"/>
</dbReference>
<proteinExistence type="predicted"/>
<protein>
    <recommendedName>
        <fullName evidence="2">ubiquitinyl hydrolase 1</fullName>
        <ecNumber evidence="2">3.4.19.12</ecNumber>
    </recommendedName>
</protein>
<dbReference type="OrthoDB" id="10017659at2759"/>
<evidence type="ECO:0000256" key="6">
    <source>
        <dbReference type="SAM" id="MobiDB-lite"/>
    </source>
</evidence>
<feature type="compositionally biased region" description="Basic and acidic residues" evidence="6">
    <location>
        <begin position="201"/>
        <end position="210"/>
    </location>
</feature>
<dbReference type="GO" id="GO:0006508">
    <property type="term" value="P:proteolysis"/>
    <property type="evidence" value="ECO:0007669"/>
    <property type="project" value="UniProtKB-KW"/>
</dbReference>
<feature type="compositionally biased region" description="Low complexity" evidence="6">
    <location>
        <begin position="396"/>
        <end position="414"/>
    </location>
</feature>
<dbReference type="SUPFAM" id="SSF54001">
    <property type="entry name" value="Cysteine proteinases"/>
    <property type="match status" value="1"/>
</dbReference>
<accession>A0A8C9TZ46</accession>
<evidence type="ECO:0000256" key="4">
    <source>
        <dbReference type="ARBA" id="ARBA00022786"/>
    </source>
</evidence>
<evidence type="ECO:0000256" key="5">
    <source>
        <dbReference type="ARBA" id="ARBA00022807"/>
    </source>
</evidence>
<feature type="domain" description="Tudor" evidence="7">
    <location>
        <begin position="279"/>
        <end position="339"/>
    </location>
</feature>
<feature type="compositionally biased region" description="Low complexity" evidence="6">
    <location>
        <begin position="643"/>
        <end position="675"/>
    </location>
</feature>
<dbReference type="GO" id="GO:0061578">
    <property type="term" value="F:K63-linked deubiquitinase activity"/>
    <property type="evidence" value="ECO:0007669"/>
    <property type="project" value="TreeGrafter"/>
</dbReference>
<dbReference type="InterPro" id="IPR038765">
    <property type="entry name" value="Papain-like_cys_pep_sf"/>
</dbReference>
<dbReference type="GeneTree" id="ENSGT00940000159922"/>
<keyword evidence="10" id="KW-1185">Reference proteome</keyword>
<keyword evidence="3" id="KW-0645">Protease</keyword>
<organism evidence="9 10">
    <name type="scientific">Scleropages formosus</name>
    <name type="common">Asian bonytongue</name>
    <name type="synonym">Osteoglossum formosum</name>
    <dbReference type="NCBI Taxonomy" id="113540"/>
    <lineage>
        <taxon>Eukaryota</taxon>
        <taxon>Metazoa</taxon>
        <taxon>Chordata</taxon>
        <taxon>Craniata</taxon>
        <taxon>Vertebrata</taxon>
        <taxon>Euteleostomi</taxon>
        <taxon>Actinopterygii</taxon>
        <taxon>Neopterygii</taxon>
        <taxon>Teleostei</taxon>
        <taxon>Osteoglossocephala</taxon>
        <taxon>Osteoglossomorpha</taxon>
        <taxon>Osteoglossiformes</taxon>
        <taxon>Osteoglossidae</taxon>
        <taxon>Scleropages</taxon>
    </lineage>
</organism>
<dbReference type="Proteomes" id="UP000694397">
    <property type="component" value="Chromosome 4"/>
</dbReference>
<dbReference type="GO" id="GO:0016579">
    <property type="term" value="P:protein deubiquitination"/>
    <property type="evidence" value="ECO:0007669"/>
    <property type="project" value="TreeGrafter"/>
</dbReference>
<reference evidence="9" key="2">
    <citation type="submission" date="2025-08" db="UniProtKB">
        <authorList>
            <consortium name="Ensembl"/>
        </authorList>
    </citation>
    <scope>IDENTIFICATION</scope>
</reference>
<feature type="region of interest" description="Disordered" evidence="6">
    <location>
        <begin position="385"/>
        <end position="415"/>
    </location>
</feature>
<evidence type="ECO:0000313" key="9">
    <source>
        <dbReference type="Ensembl" id="ENSSFOP00015060098.1"/>
    </source>
</evidence>
<keyword evidence="5" id="KW-0378">Hydrolase</keyword>
<dbReference type="PANTHER" id="PTHR12419:SF58">
    <property type="entry name" value="UBIQUITINYL HYDROLASE 1"/>
    <property type="match status" value="1"/>
</dbReference>
<evidence type="ECO:0000313" key="10">
    <source>
        <dbReference type="Proteomes" id="UP000694397"/>
    </source>
</evidence>
<dbReference type="RefSeq" id="XP_029106626.1">
    <property type="nucleotide sequence ID" value="XM_029250793.1"/>
</dbReference>
<dbReference type="InterPro" id="IPR003323">
    <property type="entry name" value="OTU_dom"/>
</dbReference>